<dbReference type="EMBL" id="JAAWVN010021421">
    <property type="protein sequence ID" value="MBN3293406.1"/>
    <property type="molecule type" value="Genomic_DNA"/>
</dbReference>
<organism evidence="4 5">
    <name type="scientific">Polypterus senegalus</name>
    <name type="common">Senegal bichir</name>
    <dbReference type="NCBI Taxonomy" id="55291"/>
    <lineage>
        <taxon>Eukaryota</taxon>
        <taxon>Metazoa</taxon>
        <taxon>Chordata</taxon>
        <taxon>Craniata</taxon>
        <taxon>Vertebrata</taxon>
        <taxon>Euteleostomi</taxon>
        <taxon>Actinopterygii</taxon>
        <taxon>Polypteriformes</taxon>
        <taxon>Polypteridae</taxon>
        <taxon>Polypterus</taxon>
    </lineage>
</organism>
<feature type="domain" description="C-type lectin" evidence="3">
    <location>
        <begin position="151"/>
        <end position="259"/>
    </location>
</feature>
<name>A0ABS2Z5E3_POLSE</name>
<feature type="non-terminal residue" evidence="4">
    <location>
        <position position="1"/>
    </location>
</feature>
<protein>
    <submittedName>
        <fullName evidence="4">MRC1 protein</fullName>
    </submittedName>
</protein>
<sequence>MTGAIHILYLRCQNTFHDSKLVSLIISFIFFPGLCGPAFCFYREYYFVNTSLIWCDALTYCQNNYTNLVSIQSQNQSNQILSLAQNTFQDAAWVGLSRIDSQNWQWSDGSNVTYTNWERELFCAAVNADGTWTDFTCSTNFYFICYLDSGNTSRSFFLVRQSVTWYAAQQYCRSHYTNLVSIRNQAENEEVINSAQSFTVWTGLFNNPWKWSDGSRVTFFNWNTQEPNDVGGTEYCVQQFTSGFWNDITCNMNNPFVCCEGRTNLSGSCSFQSRSTTWLEAQSFCRKNNMDLASIQSMTEIQQLTNLVPSASFFPVWTGLYREGQNWQWSNGDAAIYYNWKAVYYCGALNVQGTWNDINCSVNKTFFCYKGNGYFKIMF</sequence>
<dbReference type="InterPro" id="IPR018378">
    <property type="entry name" value="C-type_lectin_CS"/>
</dbReference>
<dbReference type="InterPro" id="IPR016187">
    <property type="entry name" value="CTDL_fold"/>
</dbReference>
<accession>A0ABS2Z5E3</accession>
<keyword evidence="5" id="KW-1185">Reference proteome</keyword>
<feature type="domain" description="C-type lectin" evidence="3">
    <location>
        <begin position="45"/>
        <end position="146"/>
    </location>
</feature>
<gene>
    <name evidence="4" type="primary">Mrc1_2</name>
    <name evidence="4" type="ORF">GTO92_0010711</name>
</gene>
<evidence type="ECO:0000259" key="3">
    <source>
        <dbReference type="PROSITE" id="PS50041"/>
    </source>
</evidence>
<evidence type="ECO:0000313" key="4">
    <source>
        <dbReference type="EMBL" id="MBN3293406.1"/>
    </source>
</evidence>
<feature type="non-terminal residue" evidence="4">
    <location>
        <position position="379"/>
    </location>
</feature>
<keyword evidence="1" id="KW-1015">Disulfide bond</keyword>
<dbReference type="PROSITE" id="PS00615">
    <property type="entry name" value="C_TYPE_LECTIN_1"/>
    <property type="match status" value="1"/>
</dbReference>
<evidence type="ECO:0000256" key="1">
    <source>
        <dbReference type="ARBA" id="ARBA00023157"/>
    </source>
</evidence>
<dbReference type="InterPro" id="IPR016186">
    <property type="entry name" value="C-type_lectin-like/link_sf"/>
</dbReference>
<keyword evidence="2" id="KW-0472">Membrane</keyword>
<dbReference type="SUPFAM" id="SSF56436">
    <property type="entry name" value="C-type lectin-like"/>
    <property type="match status" value="3"/>
</dbReference>
<dbReference type="Gene3D" id="3.10.100.10">
    <property type="entry name" value="Mannose-Binding Protein A, subunit A"/>
    <property type="match status" value="3"/>
</dbReference>
<dbReference type="Pfam" id="PF00059">
    <property type="entry name" value="Lectin_C"/>
    <property type="match status" value="3"/>
</dbReference>
<dbReference type="PANTHER" id="PTHR45784">
    <property type="entry name" value="C-TYPE LECTIN DOMAIN FAMILY 20 MEMBER A-RELATED"/>
    <property type="match status" value="1"/>
</dbReference>
<dbReference type="SMART" id="SM00034">
    <property type="entry name" value="CLECT"/>
    <property type="match status" value="3"/>
</dbReference>
<feature type="transmembrane region" description="Helical" evidence="2">
    <location>
        <begin position="21"/>
        <end position="39"/>
    </location>
</feature>
<proteinExistence type="predicted"/>
<dbReference type="InterPro" id="IPR001304">
    <property type="entry name" value="C-type_lectin-like"/>
</dbReference>
<dbReference type="Proteomes" id="UP001166052">
    <property type="component" value="Unassembled WGS sequence"/>
</dbReference>
<dbReference type="PANTHER" id="PTHR45784:SF5">
    <property type="entry name" value="C-TYPE LECTIN DOMAIN FAMILY 20 MEMBER A-RELATED"/>
    <property type="match status" value="1"/>
</dbReference>
<keyword evidence="2" id="KW-0812">Transmembrane</keyword>
<evidence type="ECO:0000256" key="2">
    <source>
        <dbReference type="SAM" id="Phobius"/>
    </source>
</evidence>
<evidence type="ECO:0000313" key="5">
    <source>
        <dbReference type="Proteomes" id="UP001166052"/>
    </source>
</evidence>
<reference evidence="4" key="1">
    <citation type="journal article" date="2021" name="Cell">
        <title>Tracing the genetic footprints of vertebrate landing in non-teleost ray-finned fishes.</title>
        <authorList>
            <person name="Bi X."/>
            <person name="Wang K."/>
            <person name="Yang L."/>
            <person name="Pan H."/>
            <person name="Jiang H."/>
            <person name="Wei Q."/>
            <person name="Fang M."/>
            <person name="Yu H."/>
            <person name="Zhu C."/>
            <person name="Cai Y."/>
            <person name="He Y."/>
            <person name="Gan X."/>
            <person name="Zeng H."/>
            <person name="Yu D."/>
            <person name="Zhu Y."/>
            <person name="Jiang H."/>
            <person name="Qiu Q."/>
            <person name="Yang H."/>
            <person name="Zhang Y.E."/>
            <person name="Wang W."/>
            <person name="Zhu M."/>
            <person name="He S."/>
            <person name="Zhang G."/>
        </authorList>
    </citation>
    <scope>NUCLEOTIDE SEQUENCE</scope>
    <source>
        <strain evidence="4">Bchr_001</strain>
    </source>
</reference>
<feature type="domain" description="C-type lectin" evidence="3">
    <location>
        <begin position="265"/>
        <end position="369"/>
    </location>
</feature>
<dbReference type="PROSITE" id="PS50041">
    <property type="entry name" value="C_TYPE_LECTIN_2"/>
    <property type="match status" value="3"/>
</dbReference>
<keyword evidence="2" id="KW-1133">Transmembrane helix</keyword>
<comment type="caution">
    <text evidence="4">The sequence shown here is derived from an EMBL/GenBank/DDBJ whole genome shotgun (WGS) entry which is preliminary data.</text>
</comment>